<dbReference type="PANTHER" id="PTHR45620:SF15">
    <property type="entry name" value="DIURETIC HORMONE 44 RECEPTOR 1-RELATED"/>
    <property type="match status" value="1"/>
</dbReference>
<evidence type="ECO:0000313" key="7">
    <source>
        <dbReference type="EnsemblMetazoa" id="SMAR015127-PA"/>
    </source>
</evidence>
<dbReference type="PROSITE" id="PS50261">
    <property type="entry name" value="G_PROTEIN_RECEP_F2_4"/>
    <property type="match status" value="1"/>
</dbReference>
<evidence type="ECO:0000256" key="4">
    <source>
        <dbReference type="ARBA" id="ARBA00023136"/>
    </source>
</evidence>
<reference evidence="8" key="1">
    <citation type="submission" date="2011-05" db="EMBL/GenBank/DDBJ databases">
        <authorList>
            <person name="Richards S.R."/>
            <person name="Qu J."/>
            <person name="Jiang H."/>
            <person name="Jhangiani S.N."/>
            <person name="Agravi P."/>
            <person name="Goodspeed R."/>
            <person name="Gross S."/>
            <person name="Mandapat C."/>
            <person name="Jackson L."/>
            <person name="Mathew T."/>
            <person name="Pu L."/>
            <person name="Thornton R."/>
            <person name="Saada N."/>
            <person name="Wilczek-Boney K.B."/>
            <person name="Lee S."/>
            <person name="Kovar C."/>
            <person name="Wu Y."/>
            <person name="Scherer S.E."/>
            <person name="Worley K.C."/>
            <person name="Muzny D.M."/>
            <person name="Gibbs R."/>
        </authorList>
    </citation>
    <scope>NUCLEOTIDE SEQUENCE</scope>
    <source>
        <strain evidence="8">Brora</strain>
    </source>
</reference>
<dbReference type="Gene3D" id="1.20.1070.10">
    <property type="entry name" value="Rhodopsin 7-helix transmembrane proteins"/>
    <property type="match status" value="1"/>
</dbReference>
<sequence length="191" mass="22006">MYNNHKNNKMVKTTELKMILVGKINLIFLVNILRILITRLQSQDRIESQQLKKTIKATIVLFPLLGIPNLIFFLNPGGGDVFENAYMISNAILQSSQGISVSILYCFLDKEVLNAIRKKYIRRLTRKNPDSMRLAQFKSFRNTTVIILIRVNPDIIIHVSLIFMNLKLYIGSMELVVNVVEEILLSPVQRF</sequence>
<protein>
    <recommendedName>
        <fullName evidence="6">G-protein coupled receptors family 2 profile 2 domain-containing protein</fullName>
    </recommendedName>
</protein>
<proteinExistence type="predicted"/>
<feature type="transmembrane region" description="Helical" evidence="5">
    <location>
        <begin position="86"/>
        <end position="108"/>
    </location>
</feature>
<dbReference type="GO" id="GO:0007166">
    <property type="term" value="P:cell surface receptor signaling pathway"/>
    <property type="evidence" value="ECO:0007669"/>
    <property type="project" value="InterPro"/>
</dbReference>
<dbReference type="GO" id="GO:0005886">
    <property type="term" value="C:plasma membrane"/>
    <property type="evidence" value="ECO:0007669"/>
    <property type="project" value="TreeGrafter"/>
</dbReference>
<keyword evidence="4 5" id="KW-0472">Membrane</keyword>
<dbReference type="EMBL" id="JH431954">
    <property type="status" value="NOT_ANNOTATED_CDS"/>
    <property type="molecule type" value="Genomic_DNA"/>
</dbReference>
<feature type="domain" description="G-protein coupled receptors family 2 profile 2" evidence="6">
    <location>
        <begin position="1"/>
        <end position="109"/>
    </location>
</feature>
<dbReference type="PhylomeDB" id="T1JMP7"/>
<dbReference type="PRINTS" id="PR00249">
    <property type="entry name" value="GPCRSECRETIN"/>
</dbReference>
<name>T1JMP7_STRMM</name>
<evidence type="ECO:0000256" key="3">
    <source>
        <dbReference type="ARBA" id="ARBA00022989"/>
    </source>
</evidence>
<evidence type="ECO:0000259" key="6">
    <source>
        <dbReference type="PROSITE" id="PS50261"/>
    </source>
</evidence>
<dbReference type="Proteomes" id="UP000014500">
    <property type="component" value="Unassembled WGS sequence"/>
</dbReference>
<dbReference type="HOGENOM" id="CLU_1423182_0_0_1"/>
<evidence type="ECO:0000256" key="5">
    <source>
        <dbReference type="SAM" id="Phobius"/>
    </source>
</evidence>
<feature type="transmembrane region" description="Helical" evidence="5">
    <location>
        <begin position="20"/>
        <end position="37"/>
    </location>
</feature>
<keyword evidence="3 5" id="KW-1133">Transmembrane helix</keyword>
<dbReference type="EnsemblMetazoa" id="SMAR015127-RA">
    <property type="protein sequence ID" value="SMAR015127-PA"/>
    <property type="gene ID" value="SMAR015127"/>
</dbReference>
<dbReference type="STRING" id="126957.T1JMP7"/>
<dbReference type="InterPro" id="IPR050332">
    <property type="entry name" value="GPCR_2"/>
</dbReference>
<feature type="transmembrane region" description="Helical" evidence="5">
    <location>
        <begin position="57"/>
        <end position="74"/>
    </location>
</feature>
<dbReference type="Pfam" id="PF00002">
    <property type="entry name" value="7tm_2"/>
    <property type="match status" value="1"/>
</dbReference>
<dbReference type="eggNOG" id="KOG4564">
    <property type="taxonomic scope" value="Eukaryota"/>
</dbReference>
<keyword evidence="8" id="KW-1185">Reference proteome</keyword>
<reference evidence="7" key="2">
    <citation type="submission" date="2015-02" db="UniProtKB">
        <authorList>
            <consortium name="EnsemblMetazoa"/>
        </authorList>
    </citation>
    <scope>IDENTIFICATION</scope>
</reference>
<comment type="subcellular location">
    <subcellularLocation>
        <location evidence="1">Membrane</location>
        <topology evidence="1">Multi-pass membrane protein</topology>
    </subcellularLocation>
</comment>
<evidence type="ECO:0000313" key="8">
    <source>
        <dbReference type="Proteomes" id="UP000014500"/>
    </source>
</evidence>
<keyword evidence="2 5" id="KW-0812">Transmembrane</keyword>
<dbReference type="GO" id="GO:0007188">
    <property type="term" value="P:adenylate cyclase-modulating G protein-coupled receptor signaling pathway"/>
    <property type="evidence" value="ECO:0007669"/>
    <property type="project" value="TreeGrafter"/>
</dbReference>
<dbReference type="PANTHER" id="PTHR45620">
    <property type="entry name" value="PDF RECEPTOR-LIKE PROTEIN-RELATED"/>
    <property type="match status" value="1"/>
</dbReference>
<dbReference type="GO" id="GO:0017046">
    <property type="term" value="F:peptide hormone binding"/>
    <property type="evidence" value="ECO:0007669"/>
    <property type="project" value="TreeGrafter"/>
</dbReference>
<organism evidence="7 8">
    <name type="scientific">Strigamia maritima</name>
    <name type="common">European centipede</name>
    <name type="synonym">Geophilus maritimus</name>
    <dbReference type="NCBI Taxonomy" id="126957"/>
    <lineage>
        <taxon>Eukaryota</taxon>
        <taxon>Metazoa</taxon>
        <taxon>Ecdysozoa</taxon>
        <taxon>Arthropoda</taxon>
        <taxon>Myriapoda</taxon>
        <taxon>Chilopoda</taxon>
        <taxon>Pleurostigmophora</taxon>
        <taxon>Geophilomorpha</taxon>
        <taxon>Linotaeniidae</taxon>
        <taxon>Strigamia</taxon>
    </lineage>
</organism>
<evidence type="ECO:0000256" key="2">
    <source>
        <dbReference type="ARBA" id="ARBA00022692"/>
    </source>
</evidence>
<evidence type="ECO:0000256" key="1">
    <source>
        <dbReference type="ARBA" id="ARBA00004141"/>
    </source>
</evidence>
<dbReference type="AlphaFoldDB" id="T1JMP7"/>
<dbReference type="InterPro" id="IPR017981">
    <property type="entry name" value="GPCR_2-like_7TM"/>
</dbReference>
<dbReference type="InterPro" id="IPR000832">
    <property type="entry name" value="GPCR_2_secretin-like"/>
</dbReference>
<accession>T1JMP7</accession>
<dbReference type="GO" id="GO:0008528">
    <property type="term" value="F:G protein-coupled peptide receptor activity"/>
    <property type="evidence" value="ECO:0007669"/>
    <property type="project" value="TreeGrafter"/>
</dbReference>